<dbReference type="SUPFAM" id="SSF51679">
    <property type="entry name" value="Bacterial luciferase-like"/>
    <property type="match status" value="1"/>
</dbReference>
<dbReference type="PANTHER" id="PTHR43244:SF1">
    <property type="entry name" value="5,10-METHYLENETETRAHYDROMETHANOPTERIN REDUCTASE"/>
    <property type="match status" value="1"/>
</dbReference>
<dbReference type="EMBL" id="FMHW01000002">
    <property type="protein sequence ID" value="SCL23017.1"/>
    <property type="molecule type" value="Genomic_DNA"/>
</dbReference>
<keyword evidence="4" id="KW-1185">Reference proteome</keyword>
<dbReference type="GO" id="GO:0016705">
    <property type="term" value="F:oxidoreductase activity, acting on paired donors, with incorporation or reduction of molecular oxygen"/>
    <property type="evidence" value="ECO:0007669"/>
    <property type="project" value="InterPro"/>
</dbReference>
<dbReference type="InterPro" id="IPR011251">
    <property type="entry name" value="Luciferase-like_dom"/>
</dbReference>
<evidence type="ECO:0000259" key="2">
    <source>
        <dbReference type="Pfam" id="PF00296"/>
    </source>
</evidence>
<dbReference type="Gene3D" id="3.20.20.30">
    <property type="entry name" value="Luciferase-like domain"/>
    <property type="match status" value="1"/>
</dbReference>
<sequence length="347" mass="36955">MSPTAPTPVRPTVERVGLALGYDPAVSVREMAASAAAAERAGFDTAFFSETLFTNRDSASALAAFGLATERVTLGATQVVRLRSPLVMAQTAATLDELSGGRLVLVVGAFTAKHAARNGRPLTDPITTLREYVESIRALLTGERVTYRGEVVQLDDVGLNFTPVRADIPIWIAAASRRGLVNAAKLGDGVLLDAGTSPEYSANAVELLRRSCETIDRDPAELTVAQLVNTSIEDDREAAVAAIRWEVATKFTYASTPKAKMSVGEPTIDPDDLPRFAEAFARGGKAALQEILPERYVTSLTATGTAADVRARIAAYRQAGVTLPLVRPAAPHQLDRLLRTFGRPEAG</sequence>
<dbReference type="RefSeq" id="WP_091640730.1">
    <property type="nucleotide sequence ID" value="NZ_FMHW01000002.1"/>
</dbReference>
<reference evidence="4" key="1">
    <citation type="submission" date="2016-06" db="EMBL/GenBank/DDBJ databases">
        <authorList>
            <person name="Varghese N."/>
            <person name="Submissions Spin"/>
        </authorList>
    </citation>
    <scope>NUCLEOTIDE SEQUENCE [LARGE SCALE GENOMIC DNA]</scope>
    <source>
        <strain evidence="4">DSM 43817</strain>
    </source>
</reference>
<feature type="domain" description="Luciferase-like" evidence="2">
    <location>
        <begin position="25"/>
        <end position="322"/>
    </location>
</feature>
<dbReference type="STRING" id="145854.GA0074692_1501"/>
<dbReference type="AlphaFoldDB" id="A0A1C6S0L8"/>
<dbReference type="Pfam" id="PF00296">
    <property type="entry name" value="Bac_luciferase"/>
    <property type="match status" value="1"/>
</dbReference>
<protein>
    <submittedName>
        <fullName evidence="3">Methylenetetrahydromethanopterin reductase</fullName>
    </submittedName>
</protein>
<evidence type="ECO:0000313" key="4">
    <source>
        <dbReference type="Proteomes" id="UP000198959"/>
    </source>
</evidence>
<organism evidence="3 4">
    <name type="scientific">Micromonospora pallida</name>
    <dbReference type="NCBI Taxonomy" id="145854"/>
    <lineage>
        <taxon>Bacteria</taxon>
        <taxon>Bacillati</taxon>
        <taxon>Actinomycetota</taxon>
        <taxon>Actinomycetes</taxon>
        <taxon>Micromonosporales</taxon>
        <taxon>Micromonosporaceae</taxon>
        <taxon>Micromonospora</taxon>
    </lineage>
</organism>
<dbReference type="PANTHER" id="PTHR43244">
    <property type="match status" value="1"/>
</dbReference>
<evidence type="ECO:0000313" key="3">
    <source>
        <dbReference type="EMBL" id="SCL23017.1"/>
    </source>
</evidence>
<dbReference type="InterPro" id="IPR050564">
    <property type="entry name" value="F420-G6PD/mer"/>
</dbReference>
<evidence type="ECO:0000256" key="1">
    <source>
        <dbReference type="ARBA" id="ARBA00023002"/>
    </source>
</evidence>
<accession>A0A1C6S0L8</accession>
<dbReference type="InterPro" id="IPR036661">
    <property type="entry name" value="Luciferase-like_sf"/>
</dbReference>
<gene>
    <name evidence="3" type="ORF">GA0074692_1501</name>
</gene>
<dbReference type="OrthoDB" id="675245at2"/>
<dbReference type="Proteomes" id="UP000198959">
    <property type="component" value="Unassembled WGS sequence"/>
</dbReference>
<keyword evidence="1" id="KW-0560">Oxidoreductase</keyword>
<name>A0A1C6S0L8_9ACTN</name>
<proteinExistence type="predicted"/>